<dbReference type="PROSITE" id="PS50157">
    <property type="entry name" value="ZINC_FINGER_C2H2_2"/>
    <property type="match status" value="3"/>
</dbReference>
<protein>
    <recommendedName>
        <fullName evidence="8">C2H2-type domain-containing protein</fullName>
    </recommendedName>
</protein>
<dbReference type="PANTHER" id="PTHR24376:SF235">
    <property type="entry name" value="C2H2-TYPE DOMAIN-CONTAINING PROTEIN"/>
    <property type="match status" value="1"/>
</dbReference>
<dbReference type="PANTHER" id="PTHR24376">
    <property type="entry name" value="ZINC FINGER PROTEIN"/>
    <property type="match status" value="1"/>
</dbReference>
<keyword evidence="5" id="KW-0862">Zinc</keyword>
<evidence type="ECO:0000313" key="9">
    <source>
        <dbReference type="EMBL" id="PIC47948.1"/>
    </source>
</evidence>
<feature type="domain" description="C2H2-type" evidence="8">
    <location>
        <begin position="70"/>
        <end position="97"/>
    </location>
</feature>
<evidence type="ECO:0000256" key="3">
    <source>
        <dbReference type="ARBA" id="ARBA00022737"/>
    </source>
</evidence>
<name>A0A2G5V844_9PELO</name>
<dbReference type="InterPro" id="IPR036236">
    <property type="entry name" value="Znf_C2H2_sf"/>
</dbReference>
<comment type="subcellular location">
    <subcellularLocation>
        <location evidence="1">Nucleus</location>
    </subcellularLocation>
</comment>
<comment type="caution">
    <text evidence="9">The sequence shown here is derived from an EMBL/GenBank/DDBJ whole genome shotgun (WGS) entry which is preliminary data.</text>
</comment>
<dbReference type="GO" id="GO:0001228">
    <property type="term" value="F:DNA-binding transcription activator activity, RNA polymerase II-specific"/>
    <property type="evidence" value="ECO:0007669"/>
    <property type="project" value="TreeGrafter"/>
</dbReference>
<evidence type="ECO:0000256" key="6">
    <source>
        <dbReference type="ARBA" id="ARBA00023242"/>
    </source>
</evidence>
<dbReference type="EMBL" id="PDUG01000002">
    <property type="protein sequence ID" value="PIC47948.1"/>
    <property type="molecule type" value="Genomic_DNA"/>
</dbReference>
<dbReference type="AlphaFoldDB" id="A0A2G5V844"/>
<feature type="domain" description="C2H2-type" evidence="8">
    <location>
        <begin position="99"/>
        <end position="128"/>
    </location>
</feature>
<dbReference type="PROSITE" id="PS00028">
    <property type="entry name" value="ZINC_FINGER_C2H2_1"/>
    <property type="match status" value="5"/>
</dbReference>
<gene>
    <name evidence="9" type="primary">Cnig_chr_II.g7112</name>
    <name evidence="9" type="ORF">B9Z55_007112</name>
</gene>
<evidence type="ECO:0000256" key="5">
    <source>
        <dbReference type="ARBA" id="ARBA00022833"/>
    </source>
</evidence>
<dbReference type="GO" id="GO:0000978">
    <property type="term" value="F:RNA polymerase II cis-regulatory region sequence-specific DNA binding"/>
    <property type="evidence" value="ECO:0007669"/>
    <property type="project" value="TreeGrafter"/>
</dbReference>
<evidence type="ECO:0000256" key="7">
    <source>
        <dbReference type="PROSITE-ProRule" id="PRU00042"/>
    </source>
</evidence>
<keyword evidence="6" id="KW-0539">Nucleus</keyword>
<keyword evidence="2" id="KW-0479">Metal-binding</keyword>
<dbReference type="Proteomes" id="UP000230233">
    <property type="component" value="Chromosome II"/>
</dbReference>
<dbReference type="GO" id="GO:0005634">
    <property type="term" value="C:nucleus"/>
    <property type="evidence" value="ECO:0007669"/>
    <property type="project" value="UniProtKB-SubCell"/>
</dbReference>
<evidence type="ECO:0000256" key="2">
    <source>
        <dbReference type="ARBA" id="ARBA00022723"/>
    </source>
</evidence>
<accession>A0A2G5V844</accession>
<dbReference type="OrthoDB" id="10068874at2759"/>
<dbReference type="InterPro" id="IPR013087">
    <property type="entry name" value="Znf_C2H2_type"/>
</dbReference>
<dbReference type="STRING" id="1611254.A0A2G5V844"/>
<evidence type="ECO:0000259" key="8">
    <source>
        <dbReference type="PROSITE" id="PS50157"/>
    </source>
</evidence>
<proteinExistence type="predicted"/>
<keyword evidence="4 7" id="KW-0863">Zinc-finger</keyword>
<dbReference type="SMART" id="SM00355">
    <property type="entry name" value="ZnF_C2H2"/>
    <property type="match status" value="8"/>
</dbReference>
<keyword evidence="10" id="KW-1185">Reference proteome</keyword>
<evidence type="ECO:0000256" key="4">
    <source>
        <dbReference type="ARBA" id="ARBA00022771"/>
    </source>
</evidence>
<reference evidence="10" key="1">
    <citation type="submission" date="2017-10" db="EMBL/GenBank/DDBJ databases">
        <title>Rapid genome shrinkage in a self-fertile nematode reveals novel sperm competition proteins.</title>
        <authorList>
            <person name="Yin D."/>
            <person name="Schwarz E.M."/>
            <person name="Thomas C.G."/>
            <person name="Felde R.L."/>
            <person name="Korf I.F."/>
            <person name="Cutter A.D."/>
            <person name="Schartner C.M."/>
            <person name="Ralston E.J."/>
            <person name="Meyer B.J."/>
            <person name="Haag E.S."/>
        </authorList>
    </citation>
    <scope>NUCLEOTIDE SEQUENCE [LARGE SCALE GENOMIC DNA]</scope>
    <source>
        <strain evidence="10">JU1422</strain>
    </source>
</reference>
<keyword evidence="3" id="KW-0677">Repeat</keyword>
<dbReference type="GO" id="GO:0008270">
    <property type="term" value="F:zinc ion binding"/>
    <property type="evidence" value="ECO:0007669"/>
    <property type="project" value="UniProtKB-KW"/>
</dbReference>
<sequence length="317" mass="37339">MSQRNKLAHVPLRKSNEMSDHEDDLILNSGSGNPTVFERIYECQYCHKSFKSSTNLHRHKKCHNILRPFFKCRHCHKSYRNRARASAHLWSHFEQQKEVECPIKDCFLKFDGLKNVEIHLNQHHGESPFQCKLCDEKFEKSFGMVNHFFKDCFIIEHGTNIVRARIQKPTEFVCPVEFCDQKFDSCIELKNHLDELHGMSYRISSKCKMCHLKYEKSLSMICHFLMEHKNISDTEIAEPEVLEQKPSLEDIKLEIPDSPVDPETKCPQCEIDFNDVKMYLIHKTAHSQFHPFECAFCGQESGNKYDFMSHFYSNHSI</sequence>
<dbReference type="SUPFAM" id="SSF57667">
    <property type="entry name" value="beta-beta-alpha zinc fingers"/>
    <property type="match status" value="3"/>
</dbReference>
<evidence type="ECO:0000313" key="10">
    <source>
        <dbReference type="Proteomes" id="UP000230233"/>
    </source>
</evidence>
<feature type="domain" description="C2H2-type" evidence="8">
    <location>
        <begin position="41"/>
        <end position="68"/>
    </location>
</feature>
<evidence type="ECO:0000256" key="1">
    <source>
        <dbReference type="ARBA" id="ARBA00004123"/>
    </source>
</evidence>
<organism evidence="9 10">
    <name type="scientific">Caenorhabditis nigoni</name>
    <dbReference type="NCBI Taxonomy" id="1611254"/>
    <lineage>
        <taxon>Eukaryota</taxon>
        <taxon>Metazoa</taxon>
        <taxon>Ecdysozoa</taxon>
        <taxon>Nematoda</taxon>
        <taxon>Chromadorea</taxon>
        <taxon>Rhabditida</taxon>
        <taxon>Rhabditina</taxon>
        <taxon>Rhabditomorpha</taxon>
        <taxon>Rhabditoidea</taxon>
        <taxon>Rhabditidae</taxon>
        <taxon>Peloderinae</taxon>
        <taxon>Caenorhabditis</taxon>
    </lineage>
</organism>
<dbReference type="Gene3D" id="3.30.160.60">
    <property type="entry name" value="Classic Zinc Finger"/>
    <property type="match status" value="3"/>
</dbReference>